<dbReference type="InterPro" id="IPR050156">
    <property type="entry name" value="TC-AMP_synthase_SUA5"/>
</dbReference>
<evidence type="ECO:0000256" key="8">
    <source>
        <dbReference type="ARBA" id="ARBA00022741"/>
    </source>
</evidence>
<dbReference type="GO" id="GO:0005737">
    <property type="term" value="C:cytoplasm"/>
    <property type="evidence" value="ECO:0007669"/>
    <property type="project" value="UniProtKB-SubCell"/>
</dbReference>
<dbReference type="InterPro" id="IPR017945">
    <property type="entry name" value="DHBP_synth_RibB-like_a/b_dom"/>
</dbReference>
<keyword evidence="5 13" id="KW-0808">Transferase</keyword>
<dbReference type="GO" id="GO:0000049">
    <property type="term" value="F:tRNA binding"/>
    <property type="evidence" value="ECO:0007669"/>
    <property type="project" value="TreeGrafter"/>
</dbReference>
<name>A0AAE3W3Q7_9ACTN</name>
<dbReference type="GO" id="GO:0006450">
    <property type="term" value="P:regulation of translational fidelity"/>
    <property type="evidence" value="ECO:0007669"/>
    <property type="project" value="TreeGrafter"/>
</dbReference>
<dbReference type="PROSITE" id="PS51163">
    <property type="entry name" value="YRDC"/>
    <property type="match status" value="1"/>
</dbReference>
<evidence type="ECO:0000256" key="5">
    <source>
        <dbReference type="ARBA" id="ARBA00022679"/>
    </source>
</evidence>
<comment type="caution">
    <text evidence="13">The sequence shown here is derived from an EMBL/GenBank/DDBJ whole genome shotgun (WGS) entry which is preliminary data.</text>
</comment>
<sequence>MILQNVTDVTPEIVAAARDSLLAGGVALVPTDTVYGLAVAAGRPSAAARIFALKNRPAAKNLPIMVAGVDQLPSLGVVVTPDARKLLDAFAPGPITIAFGVDPAAAPEWLAGRDEIAVRVPKEEALLAILRETGPLLVTSANAHAQETPETVPDILAMLDGEPDVVLDGGPRQSVPSTLVNCNLPVPRIERVGQIPADRIEKVLHSAEKVLS</sequence>
<evidence type="ECO:0000256" key="9">
    <source>
        <dbReference type="ARBA" id="ARBA00022840"/>
    </source>
</evidence>
<dbReference type="InterPro" id="IPR006070">
    <property type="entry name" value="Sua5-like_dom"/>
</dbReference>
<evidence type="ECO:0000256" key="3">
    <source>
        <dbReference type="ARBA" id="ARBA00012584"/>
    </source>
</evidence>
<comment type="subcellular location">
    <subcellularLocation>
        <location evidence="1">Cytoplasm</location>
    </subcellularLocation>
</comment>
<dbReference type="RefSeq" id="WP_307243594.1">
    <property type="nucleotide sequence ID" value="NZ_JAUSUZ010000001.1"/>
</dbReference>
<evidence type="ECO:0000256" key="6">
    <source>
        <dbReference type="ARBA" id="ARBA00022694"/>
    </source>
</evidence>
<reference evidence="13 14" key="1">
    <citation type="submission" date="2023-07" db="EMBL/GenBank/DDBJ databases">
        <title>Sequencing the genomes of 1000 actinobacteria strains.</title>
        <authorList>
            <person name="Klenk H.-P."/>
        </authorList>
    </citation>
    <scope>NUCLEOTIDE SEQUENCE [LARGE SCALE GENOMIC DNA]</scope>
    <source>
        <strain evidence="13 14">DSM 44709</strain>
    </source>
</reference>
<accession>A0AAE3W3Q7</accession>
<evidence type="ECO:0000256" key="7">
    <source>
        <dbReference type="ARBA" id="ARBA00022695"/>
    </source>
</evidence>
<keyword evidence="14" id="KW-1185">Reference proteome</keyword>
<dbReference type="PANTHER" id="PTHR17490">
    <property type="entry name" value="SUA5"/>
    <property type="match status" value="1"/>
</dbReference>
<proteinExistence type="inferred from homology"/>
<evidence type="ECO:0000256" key="1">
    <source>
        <dbReference type="ARBA" id="ARBA00004496"/>
    </source>
</evidence>
<dbReference type="Proteomes" id="UP001240236">
    <property type="component" value="Unassembled WGS sequence"/>
</dbReference>
<dbReference type="Gene3D" id="3.90.870.10">
    <property type="entry name" value="DHBP synthase"/>
    <property type="match status" value="1"/>
</dbReference>
<dbReference type="GO" id="GO:0061710">
    <property type="term" value="F:L-threonylcarbamoyladenylate synthase"/>
    <property type="evidence" value="ECO:0007669"/>
    <property type="project" value="UniProtKB-EC"/>
</dbReference>
<keyword evidence="9" id="KW-0067">ATP-binding</keyword>
<evidence type="ECO:0000256" key="2">
    <source>
        <dbReference type="ARBA" id="ARBA00007663"/>
    </source>
</evidence>
<keyword evidence="4" id="KW-0963">Cytoplasm</keyword>
<dbReference type="Pfam" id="PF01300">
    <property type="entry name" value="Sua5_yciO_yrdC"/>
    <property type="match status" value="1"/>
</dbReference>
<dbReference type="GO" id="GO:0008033">
    <property type="term" value="P:tRNA processing"/>
    <property type="evidence" value="ECO:0007669"/>
    <property type="project" value="UniProtKB-KW"/>
</dbReference>
<evidence type="ECO:0000313" key="13">
    <source>
        <dbReference type="EMBL" id="MDQ0368816.1"/>
    </source>
</evidence>
<keyword evidence="7 13" id="KW-0548">Nucleotidyltransferase</keyword>
<dbReference type="GO" id="GO:0003725">
    <property type="term" value="F:double-stranded RNA binding"/>
    <property type="evidence" value="ECO:0007669"/>
    <property type="project" value="InterPro"/>
</dbReference>
<evidence type="ECO:0000256" key="4">
    <source>
        <dbReference type="ARBA" id="ARBA00022490"/>
    </source>
</evidence>
<keyword evidence="8" id="KW-0547">Nucleotide-binding</keyword>
<evidence type="ECO:0000256" key="11">
    <source>
        <dbReference type="ARBA" id="ARBA00048366"/>
    </source>
</evidence>
<protein>
    <recommendedName>
        <fullName evidence="10">L-threonylcarbamoyladenylate synthase</fullName>
        <ecNumber evidence="3">2.7.7.87</ecNumber>
    </recommendedName>
    <alternativeName>
        <fullName evidence="10">L-threonylcarbamoyladenylate synthase</fullName>
    </alternativeName>
</protein>
<comment type="similarity">
    <text evidence="2">Belongs to the SUA5 family.</text>
</comment>
<evidence type="ECO:0000259" key="12">
    <source>
        <dbReference type="PROSITE" id="PS51163"/>
    </source>
</evidence>
<dbReference type="PANTHER" id="PTHR17490:SF16">
    <property type="entry name" value="THREONYLCARBAMOYL-AMP SYNTHASE"/>
    <property type="match status" value="1"/>
</dbReference>
<evidence type="ECO:0000256" key="10">
    <source>
        <dbReference type="ARBA" id="ARBA00029774"/>
    </source>
</evidence>
<dbReference type="SUPFAM" id="SSF55821">
    <property type="entry name" value="YrdC/RibB"/>
    <property type="match status" value="1"/>
</dbReference>
<feature type="domain" description="YrdC-like" evidence="12">
    <location>
        <begin position="11"/>
        <end position="195"/>
    </location>
</feature>
<dbReference type="NCBIfam" id="TIGR00057">
    <property type="entry name" value="L-threonylcarbamoyladenylate synthase"/>
    <property type="match status" value="1"/>
</dbReference>
<dbReference type="AlphaFoldDB" id="A0AAE3W3Q7"/>
<comment type="catalytic activity">
    <reaction evidence="11">
        <text>L-threonine + hydrogencarbonate + ATP = L-threonylcarbamoyladenylate + diphosphate + H2O</text>
        <dbReference type="Rhea" id="RHEA:36407"/>
        <dbReference type="ChEBI" id="CHEBI:15377"/>
        <dbReference type="ChEBI" id="CHEBI:17544"/>
        <dbReference type="ChEBI" id="CHEBI:30616"/>
        <dbReference type="ChEBI" id="CHEBI:33019"/>
        <dbReference type="ChEBI" id="CHEBI:57926"/>
        <dbReference type="ChEBI" id="CHEBI:73682"/>
        <dbReference type="EC" id="2.7.7.87"/>
    </reaction>
</comment>
<dbReference type="EC" id="2.7.7.87" evidence="3"/>
<gene>
    <name evidence="13" type="ORF">J2S42_005485</name>
</gene>
<dbReference type="EMBL" id="JAUSUZ010000001">
    <property type="protein sequence ID" value="MDQ0368816.1"/>
    <property type="molecule type" value="Genomic_DNA"/>
</dbReference>
<evidence type="ECO:0000313" key="14">
    <source>
        <dbReference type="Proteomes" id="UP001240236"/>
    </source>
</evidence>
<dbReference type="GO" id="GO:0005524">
    <property type="term" value="F:ATP binding"/>
    <property type="evidence" value="ECO:0007669"/>
    <property type="project" value="UniProtKB-KW"/>
</dbReference>
<organism evidence="13 14">
    <name type="scientific">Catenuloplanes indicus</name>
    <dbReference type="NCBI Taxonomy" id="137267"/>
    <lineage>
        <taxon>Bacteria</taxon>
        <taxon>Bacillati</taxon>
        <taxon>Actinomycetota</taxon>
        <taxon>Actinomycetes</taxon>
        <taxon>Micromonosporales</taxon>
        <taxon>Micromonosporaceae</taxon>
        <taxon>Catenuloplanes</taxon>
    </lineage>
</organism>
<keyword evidence="6" id="KW-0819">tRNA processing</keyword>